<proteinExistence type="predicted"/>
<evidence type="ECO:0000313" key="3">
    <source>
        <dbReference type="EMBL" id="WWO38447.1"/>
    </source>
</evidence>
<dbReference type="Gene3D" id="1.10.530.40">
    <property type="match status" value="1"/>
</dbReference>
<dbReference type="RefSeq" id="WP_264497518.1">
    <property type="nucleotide sequence ID" value="NZ_CP109947.1"/>
</dbReference>
<evidence type="ECO:0000313" key="4">
    <source>
        <dbReference type="Proteomes" id="UP001379444"/>
    </source>
</evidence>
<gene>
    <name evidence="3" type="ORF">QNA12_18555</name>
</gene>
<dbReference type="InterPro" id="IPR023347">
    <property type="entry name" value="Lysozyme_dom_sf"/>
</dbReference>
<keyword evidence="1" id="KW-0929">Antimicrobial</keyword>
<evidence type="ECO:0000256" key="2">
    <source>
        <dbReference type="ARBA" id="ARBA00022638"/>
    </source>
</evidence>
<protein>
    <submittedName>
        <fullName evidence="3">Uncharacterized protein</fullName>
    </submittedName>
</protein>
<sequence length="124" mass="14186">MAKGDTFYSLCCPQCYFSIGKCIVGVWMRSFVLSHEHKRSDTHVIPLMYQIGWAELHPAIRDILVDLAYQGIFGETTMPIAAKNDIDLLIKKIESDAYLLKFEAGRNRSGYLRMRKCKASIYVC</sequence>
<keyword evidence="4" id="KW-1185">Reference proteome</keyword>
<dbReference type="Proteomes" id="UP001379444">
    <property type="component" value="Chromosome"/>
</dbReference>
<keyword evidence="2" id="KW-0081">Bacteriolytic enzyme</keyword>
<evidence type="ECO:0000256" key="1">
    <source>
        <dbReference type="ARBA" id="ARBA00022529"/>
    </source>
</evidence>
<accession>A0ABZ2GAE1</accession>
<reference evidence="3 4" key="1">
    <citation type="journal article" date="2024" name="Front. Plant Sci.">
        <title>Comprehensive phenomic and genomic studies of the species, Pectobacterium cacticida and proposal for reclassification as Alcorniella cacticida comb. nov.</title>
        <authorList>
            <person name="Jonca J."/>
            <person name="Pirhonen M."/>
            <person name="Waleron M.M."/>
            <person name="Gawor J."/>
            <person name="Mrozik A."/>
            <person name="Smoktunowicz M."/>
            <person name="Waleron K."/>
            <person name="Waleron M."/>
        </authorList>
    </citation>
    <scope>NUCLEOTIDE SEQUENCE [LARGE SCALE GENOMIC DNA]</scope>
    <source>
        <strain evidence="3 4">DPMP6</strain>
    </source>
</reference>
<name>A0ABZ2GAE1_9GAMM</name>
<dbReference type="EMBL" id="CP125967">
    <property type="protein sequence ID" value="WWO38447.1"/>
    <property type="molecule type" value="Genomic_DNA"/>
</dbReference>
<organism evidence="3 4">
    <name type="scientific">Pectobacterium cacticida</name>
    <dbReference type="NCBI Taxonomy" id="69221"/>
    <lineage>
        <taxon>Bacteria</taxon>
        <taxon>Pseudomonadati</taxon>
        <taxon>Pseudomonadota</taxon>
        <taxon>Gammaproteobacteria</taxon>
        <taxon>Enterobacterales</taxon>
        <taxon>Pectobacteriaceae</taxon>
        <taxon>Pectobacterium</taxon>
    </lineage>
</organism>